<protein>
    <submittedName>
        <fullName evidence="8">Chlorophyll synthesis pathway protein BchC</fullName>
    </submittedName>
</protein>
<dbReference type="InParanoid" id="A0A0D1XU94"/>
<dbReference type="GO" id="GO:0008270">
    <property type="term" value="F:zinc ion binding"/>
    <property type="evidence" value="ECO:0007669"/>
    <property type="project" value="InterPro"/>
</dbReference>
<dbReference type="VEuPathDB" id="FungiDB:PV09_02789"/>
<feature type="domain" description="Enoyl reductase (ER)" evidence="7">
    <location>
        <begin position="29"/>
        <end position="370"/>
    </location>
</feature>
<keyword evidence="3 6" id="KW-0479">Metal-binding</keyword>
<dbReference type="AlphaFoldDB" id="A0A0D1XU94"/>
<dbReference type="CDD" id="cd08233">
    <property type="entry name" value="butanediol_DH_like"/>
    <property type="match status" value="1"/>
</dbReference>
<dbReference type="InterPro" id="IPR013154">
    <property type="entry name" value="ADH-like_N"/>
</dbReference>
<evidence type="ECO:0000313" key="8">
    <source>
        <dbReference type="EMBL" id="KIW06326.1"/>
    </source>
</evidence>
<dbReference type="HOGENOM" id="CLU_026673_11_0_1"/>
<dbReference type="GO" id="GO:0005737">
    <property type="term" value="C:cytoplasm"/>
    <property type="evidence" value="ECO:0007669"/>
    <property type="project" value="TreeGrafter"/>
</dbReference>
<dbReference type="EMBL" id="KN847535">
    <property type="protein sequence ID" value="KIW06326.1"/>
    <property type="molecule type" value="Genomic_DNA"/>
</dbReference>
<dbReference type="InterPro" id="IPR011032">
    <property type="entry name" value="GroES-like_sf"/>
</dbReference>
<proteinExistence type="inferred from homology"/>
<dbReference type="GeneID" id="27310762"/>
<name>A0A0D1XU94_9PEZI</name>
<dbReference type="SUPFAM" id="SSF50129">
    <property type="entry name" value="GroES-like"/>
    <property type="match status" value="1"/>
</dbReference>
<dbReference type="InterPro" id="IPR036291">
    <property type="entry name" value="NAD(P)-bd_dom_sf"/>
</dbReference>
<evidence type="ECO:0000259" key="7">
    <source>
        <dbReference type="SMART" id="SM00829"/>
    </source>
</evidence>
<sequence>MIVERVQSISQHFQPGMAQQTMKAVVFHGKNDLRFEDVAVPPVKKGQVKIRPSWCGICGTDLHEYLGGPNLCPTTPHPLTKETVPLTFGHEFSGVVDDVGEGVTKFKKGDRVVVQPIIYDGTCGACTSGQINCCYSNGFVGLSGYGGGLAEYVVLDESFVFHLPDNVSLEVGAMVEPLAVAWHAVKMGEVTSDESVLVLGGGPIGLAVILCLKARGVKKIIVSEVAERRKQFALELGAHYVLDPTKDDVAARCRELCEDQGVHKVFDAAGVQAGLDAAIDAVRARGTIINIAVWEKPCSIDVNKMVFKERKYLGIATYVAGDFQEVMEALSNGSLKPESLITKRIKLNEVESEGFYSLIHDKANQVKVLVEINGG</sequence>
<dbReference type="Proteomes" id="UP000053259">
    <property type="component" value="Unassembled WGS sequence"/>
</dbReference>
<dbReference type="PANTHER" id="PTHR43161">
    <property type="entry name" value="SORBITOL DEHYDROGENASE"/>
    <property type="match status" value="1"/>
</dbReference>
<evidence type="ECO:0000256" key="1">
    <source>
        <dbReference type="ARBA" id="ARBA00001947"/>
    </source>
</evidence>
<organism evidence="8 9">
    <name type="scientific">Verruconis gallopava</name>
    <dbReference type="NCBI Taxonomy" id="253628"/>
    <lineage>
        <taxon>Eukaryota</taxon>
        <taxon>Fungi</taxon>
        <taxon>Dikarya</taxon>
        <taxon>Ascomycota</taxon>
        <taxon>Pezizomycotina</taxon>
        <taxon>Dothideomycetes</taxon>
        <taxon>Pleosporomycetidae</taxon>
        <taxon>Venturiales</taxon>
        <taxon>Sympoventuriaceae</taxon>
        <taxon>Verruconis</taxon>
    </lineage>
</organism>
<dbReference type="SUPFAM" id="SSF51735">
    <property type="entry name" value="NAD(P)-binding Rossmann-fold domains"/>
    <property type="match status" value="1"/>
</dbReference>
<dbReference type="STRING" id="253628.A0A0D1XU94"/>
<dbReference type="PROSITE" id="PS00059">
    <property type="entry name" value="ADH_ZINC"/>
    <property type="match status" value="1"/>
</dbReference>
<keyword evidence="4 6" id="KW-0862">Zinc</keyword>
<evidence type="ECO:0000256" key="3">
    <source>
        <dbReference type="ARBA" id="ARBA00022723"/>
    </source>
</evidence>
<dbReference type="InterPro" id="IPR002328">
    <property type="entry name" value="ADH_Zn_CS"/>
</dbReference>
<dbReference type="InterPro" id="IPR020843">
    <property type="entry name" value="ER"/>
</dbReference>
<evidence type="ECO:0000256" key="2">
    <source>
        <dbReference type="ARBA" id="ARBA00008072"/>
    </source>
</evidence>
<keyword evidence="9" id="KW-1185">Reference proteome</keyword>
<reference evidence="8 9" key="1">
    <citation type="submission" date="2015-01" db="EMBL/GenBank/DDBJ databases">
        <title>The Genome Sequence of Ochroconis gallopava CBS43764.</title>
        <authorList>
            <consortium name="The Broad Institute Genomics Platform"/>
            <person name="Cuomo C."/>
            <person name="de Hoog S."/>
            <person name="Gorbushina A."/>
            <person name="Stielow B."/>
            <person name="Teixiera M."/>
            <person name="Abouelleil A."/>
            <person name="Chapman S.B."/>
            <person name="Priest M."/>
            <person name="Young S.K."/>
            <person name="Wortman J."/>
            <person name="Nusbaum C."/>
            <person name="Birren B."/>
        </authorList>
    </citation>
    <scope>NUCLEOTIDE SEQUENCE [LARGE SCALE GENOMIC DNA]</scope>
    <source>
        <strain evidence="8 9">CBS 43764</strain>
    </source>
</reference>
<dbReference type="GO" id="GO:0034079">
    <property type="term" value="P:butanediol biosynthetic process"/>
    <property type="evidence" value="ECO:0007669"/>
    <property type="project" value="TreeGrafter"/>
</dbReference>
<dbReference type="RefSeq" id="XP_016216195.1">
    <property type="nucleotide sequence ID" value="XM_016355889.1"/>
</dbReference>
<dbReference type="SMART" id="SM00829">
    <property type="entry name" value="PKS_ER"/>
    <property type="match status" value="1"/>
</dbReference>
<evidence type="ECO:0000313" key="9">
    <source>
        <dbReference type="Proteomes" id="UP000053259"/>
    </source>
</evidence>
<dbReference type="Pfam" id="PF00107">
    <property type="entry name" value="ADH_zinc_N"/>
    <property type="match status" value="1"/>
</dbReference>
<gene>
    <name evidence="8" type="ORF">PV09_02789</name>
</gene>
<dbReference type="Pfam" id="PF08240">
    <property type="entry name" value="ADH_N"/>
    <property type="match status" value="1"/>
</dbReference>
<dbReference type="PANTHER" id="PTHR43161:SF23">
    <property type="entry name" value="(R,R)-BUTANEDIOL DEHYDROGENASE-RELATED"/>
    <property type="match status" value="1"/>
</dbReference>
<keyword evidence="5" id="KW-0560">Oxidoreductase</keyword>
<evidence type="ECO:0000256" key="4">
    <source>
        <dbReference type="ARBA" id="ARBA00022833"/>
    </source>
</evidence>
<comment type="cofactor">
    <cofactor evidence="1 6">
        <name>Zn(2+)</name>
        <dbReference type="ChEBI" id="CHEBI:29105"/>
    </cofactor>
</comment>
<dbReference type="GO" id="GO:0000721">
    <property type="term" value="F:(R,R)-butanediol dehydrogenase activity"/>
    <property type="evidence" value="ECO:0007669"/>
    <property type="project" value="TreeGrafter"/>
</dbReference>
<dbReference type="Gene3D" id="3.90.180.10">
    <property type="entry name" value="Medium-chain alcohol dehydrogenases, catalytic domain"/>
    <property type="match status" value="1"/>
</dbReference>
<evidence type="ECO:0000256" key="5">
    <source>
        <dbReference type="ARBA" id="ARBA00023002"/>
    </source>
</evidence>
<dbReference type="InterPro" id="IPR013149">
    <property type="entry name" value="ADH-like_C"/>
</dbReference>
<dbReference type="Gene3D" id="3.40.50.720">
    <property type="entry name" value="NAD(P)-binding Rossmann-like Domain"/>
    <property type="match status" value="1"/>
</dbReference>
<comment type="similarity">
    <text evidence="2 6">Belongs to the zinc-containing alcohol dehydrogenase family.</text>
</comment>
<dbReference type="FunCoup" id="A0A0D1XU94">
    <property type="interactions" value="140"/>
</dbReference>
<dbReference type="OrthoDB" id="3941538at2759"/>
<evidence type="ECO:0000256" key="6">
    <source>
        <dbReference type="RuleBase" id="RU361277"/>
    </source>
</evidence>
<accession>A0A0D1XU94</accession>